<keyword evidence="1" id="KW-1133">Transmembrane helix</keyword>
<dbReference type="AlphaFoldDB" id="A0A0K0DSF8"/>
<protein>
    <submittedName>
        <fullName evidence="2">Uncharacterized protein</fullName>
    </submittedName>
</protein>
<name>A0A0K0DSF8_STRER</name>
<proteinExistence type="predicted"/>
<keyword evidence="1" id="KW-0472">Membrane</keyword>
<accession>A0A0K0DSF8</accession>
<sequence length="70" mass="7706">MGRCEENESYRITSIVLGSITIFISSILIGVSILVCITKSRLSQKTNGAQGTGQINNQIAQMNSQEMEWL</sequence>
<evidence type="ECO:0000313" key="2">
    <source>
        <dbReference type="WBParaSite" id="SSTP_0000016800.1"/>
    </source>
</evidence>
<keyword evidence="1" id="KW-0812">Transmembrane</keyword>
<feature type="transmembrane region" description="Helical" evidence="1">
    <location>
        <begin position="12"/>
        <end position="37"/>
    </location>
</feature>
<reference evidence="2" key="1">
    <citation type="submission" date="2015-08" db="UniProtKB">
        <authorList>
            <consortium name="WormBaseParasite"/>
        </authorList>
    </citation>
    <scope>IDENTIFICATION</scope>
</reference>
<evidence type="ECO:0000256" key="1">
    <source>
        <dbReference type="SAM" id="Phobius"/>
    </source>
</evidence>
<dbReference type="WBParaSite" id="SSTP_0000016800.1">
    <property type="protein sequence ID" value="SSTP_0000016800.1"/>
    <property type="gene ID" value="SSTP_0000016800"/>
</dbReference>
<organism evidence="2">
    <name type="scientific">Strongyloides stercoralis</name>
    <name type="common">Threadworm</name>
    <dbReference type="NCBI Taxonomy" id="6248"/>
    <lineage>
        <taxon>Eukaryota</taxon>
        <taxon>Metazoa</taxon>
        <taxon>Ecdysozoa</taxon>
        <taxon>Nematoda</taxon>
        <taxon>Chromadorea</taxon>
        <taxon>Rhabditida</taxon>
        <taxon>Tylenchina</taxon>
        <taxon>Panagrolaimomorpha</taxon>
        <taxon>Strongyloidoidea</taxon>
        <taxon>Strongyloididae</taxon>
        <taxon>Strongyloides</taxon>
    </lineage>
</organism>